<organism evidence="1 2">
    <name type="scientific">Cloacibacterium normanense</name>
    <dbReference type="NCBI Taxonomy" id="237258"/>
    <lineage>
        <taxon>Bacteria</taxon>
        <taxon>Pseudomonadati</taxon>
        <taxon>Bacteroidota</taxon>
        <taxon>Flavobacteriia</taxon>
        <taxon>Flavobacteriales</taxon>
        <taxon>Weeksellaceae</taxon>
    </lineage>
</organism>
<gene>
    <name evidence="1" type="ORF">C3729_12535</name>
</gene>
<comment type="caution">
    <text evidence="1">The sequence shown here is derived from an EMBL/GenBank/DDBJ whole genome shotgun (WGS) entry which is preliminary data.</text>
</comment>
<evidence type="ECO:0000313" key="1">
    <source>
        <dbReference type="EMBL" id="PPZ90557.1"/>
    </source>
</evidence>
<protein>
    <submittedName>
        <fullName evidence="1">Uncharacterized protein</fullName>
    </submittedName>
</protein>
<evidence type="ECO:0000313" key="2">
    <source>
        <dbReference type="Proteomes" id="UP000238565"/>
    </source>
</evidence>
<name>A0A2S7I1W6_9FLAO</name>
<sequence>METLKAIVRIFAVIGTVILVRAQLGNALALNINLFPVQTIAINGENRVDMIYKNQADYSNGVSVMKENHLKINSTGGFIVKVKADQDHLTSDNSEASPIQASDITLMATKGTSNNLEELITQEVSLSQNNVDLFSSNRGGVNKYFNIQYNGANGNKWHNKITGGKETNYAIQIIYSIEPK</sequence>
<dbReference type="EMBL" id="PTPZ01000010">
    <property type="protein sequence ID" value="PPZ90557.1"/>
    <property type="molecule type" value="Genomic_DNA"/>
</dbReference>
<reference evidence="1 2" key="1">
    <citation type="submission" date="2018-02" db="EMBL/GenBank/DDBJ databases">
        <title>Draft genome sequence of bacterial isolates from marine environment.</title>
        <authorList>
            <person name="Singh S.K."/>
            <person name="Hill R."/>
            <person name="Major S."/>
            <person name="Cai H."/>
            <person name="Li Y."/>
        </authorList>
    </citation>
    <scope>NUCLEOTIDE SEQUENCE [LARGE SCALE GENOMIC DNA]</scope>
    <source>
        <strain evidence="1 2">IMET F</strain>
    </source>
</reference>
<dbReference type="Proteomes" id="UP000238565">
    <property type="component" value="Unassembled WGS sequence"/>
</dbReference>
<accession>A0A2S7I1W6</accession>
<dbReference type="AlphaFoldDB" id="A0A2S7I1W6"/>
<dbReference type="RefSeq" id="WP_104794466.1">
    <property type="nucleotide sequence ID" value="NZ_PTPZ01000010.1"/>
</dbReference>
<proteinExistence type="predicted"/>